<dbReference type="AlphaFoldDB" id="A0A840MUM7"/>
<dbReference type="PRINTS" id="PR00741">
    <property type="entry name" value="GLHYDRLASE29"/>
</dbReference>
<dbReference type="PIRSF" id="PIRSF001092">
    <property type="entry name" value="Alpha-L-fucosidase"/>
    <property type="match status" value="1"/>
</dbReference>
<feature type="domain" description="Glycoside hydrolase family 29 N-terminal" evidence="9">
    <location>
        <begin position="14"/>
        <end position="354"/>
    </location>
</feature>
<proteinExistence type="inferred from homology"/>
<evidence type="ECO:0000256" key="3">
    <source>
        <dbReference type="ARBA" id="ARBA00012662"/>
    </source>
</evidence>
<evidence type="ECO:0000256" key="2">
    <source>
        <dbReference type="ARBA" id="ARBA00007951"/>
    </source>
</evidence>
<dbReference type="InterPro" id="IPR013780">
    <property type="entry name" value="Glyco_hydro_b"/>
</dbReference>
<keyword evidence="6 10" id="KW-0326">Glycosidase</keyword>
<accession>A0A840MUM7</accession>
<dbReference type="Gene3D" id="3.20.20.80">
    <property type="entry name" value="Glycosidases"/>
    <property type="match status" value="1"/>
</dbReference>
<dbReference type="InterPro" id="IPR057739">
    <property type="entry name" value="Glyco_hydro_29_N"/>
</dbReference>
<dbReference type="Gene3D" id="2.60.40.1180">
    <property type="entry name" value="Golgi alpha-mannosidase II"/>
    <property type="match status" value="1"/>
</dbReference>
<feature type="site" description="May be important for catalysis" evidence="7">
    <location>
        <position position="286"/>
    </location>
</feature>
<dbReference type="SUPFAM" id="SSF51445">
    <property type="entry name" value="(Trans)glycosidases"/>
    <property type="match status" value="1"/>
</dbReference>
<comment type="function">
    <text evidence="1">Alpha-L-fucosidase is responsible for hydrolyzing the alpha-1,6-linked fucose joined to the reducing-end N-acetylglucosamine of the carbohydrate moieties of glycoproteins.</text>
</comment>
<reference evidence="10 11" key="1">
    <citation type="submission" date="2020-08" db="EMBL/GenBank/DDBJ databases">
        <title>Genomic Encyclopedia of Type Strains, Phase IV (KMG-IV): sequencing the most valuable type-strain genomes for metagenomic binning, comparative biology and taxonomic classification.</title>
        <authorList>
            <person name="Goeker M."/>
        </authorList>
    </citation>
    <scope>NUCLEOTIDE SEQUENCE [LARGE SCALE GENOMIC DNA]</scope>
    <source>
        <strain evidence="10 11">DSM 27165</strain>
    </source>
</reference>
<keyword evidence="11" id="KW-1185">Reference proteome</keyword>
<dbReference type="GO" id="GO:0004560">
    <property type="term" value="F:alpha-L-fucosidase activity"/>
    <property type="evidence" value="ECO:0007669"/>
    <property type="project" value="UniProtKB-EC"/>
</dbReference>
<gene>
    <name evidence="10" type="ORF">HNQ59_003379</name>
</gene>
<keyword evidence="5 10" id="KW-0378">Hydrolase</keyword>
<dbReference type="InterPro" id="IPR016286">
    <property type="entry name" value="FUC_metazoa-typ"/>
</dbReference>
<dbReference type="GO" id="GO:0005764">
    <property type="term" value="C:lysosome"/>
    <property type="evidence" value="ECO:0007669"/>
    <property type="project" value="TreeGrafter"/>
</dbReference>
<name>A0A840MUM7_9PROT</name>
<evidence type="ECO:0000256" key="5">
    <source>
        <dbReference type="ARBA" id="ARBA00022801"/>
    </source>
</evidence>
<dbReference type="InterPro" id="IPR017853">
    <property type="entry name" value="GH"/>
</dbReference>
<dbReference type="EMBL" id="JACHHY010000024">
    <property type="protein sequence ID" value="MBB5020066.1"/>
    <property type="molecule type" value="Genomic_DNA"/>
</dbReference>
<dbReference type="InterPro" id="IPR000933">
    <property type="entry name" value="Glyco_hydro_29"/>
</dbReference>
<comment type="caution">
    <text evidence="10">The sequence shown here is derived from an EMBL/GenBank/DDBJ whole genome shotgun (WGS) entry which is preliminary data.</text>
</comment>
<organism evidence="10 11">
    <name type="scientific">Chitinivorax tropicus</name>
    <dbReference type="NCBI Taxonomy" id="714531"/>
    <lineage>
        <taxon>Bacteria</taxon>
        <taxon>Pseudomonadati</taxon>
        <taxon>Pseudomonadota</taxon>
        <taxon>Betaproteobacteria</taxon>
        <taxon>Chitinivorax</taxon>
    </lineage>
</organism>
<dbReference type="SMART" id="SM00812">
    <property type="entry name" value="Alpha_L_fucos"/>
    <property type="match status" value="1"/>
</dbReference>
<evidence type="ECO:0000256" key="7">
    <source>
        <dbReference type="PIRSR" id="PIRSR001092-1"/>
    </source>
</evidence>
<evidence type="ECO:0000256" key="6">
    <source>
        <dbReference type="ARBA" id="ARBA00023295"/>
    </source>
</evidence>
<dbReference type="Pfam" id="PF01120">
    <property type="entry name" value="Alpha_L_fucos"/>
    <property type="match status" value="1"/>
</dbReference>
<feature type="signal peptide" evidence="8">
    <location>
        <begin position="1"/>
        <end position="18"/>
    </location>
</feature>
<feature type="chain" id="PRO_5032979816" description="alpha-L-fucosidase" evidence="8">
    <location>
        <begin position="19"/>
        <end position="442"/>
    </location>
</feature>
<keyword evidence="4 8" id="KW-0732">Signal</keyword>
<evidence type="ECO:0000313" key="11">
    <source>
        <dbReference type="Proteomes" id="UP000575898"/>
    </source>
</evidence>
<sequence length="442" mass="50713">MKKLFAILMMLTSLSIAAAQENYTPTADNLAARQWFSNAKYGLFIHWGPFSIPGAGEWVMDEKKITVDSYSRLQDFFNPTEFNAAEWVGLAKKSGMKYITFVARHHDGFSLWDTKYSDFNIMNTPYKKDILKQIADECHKQGIKLFVYYSLLDWRREDYAWKTGRTGQSSGRKTQGKWEDYLTFMKNQLTEILTQYGKIDGIWFDGHWDQTNPEGHADRTSRIDWRYDEIYSLIHRLQPQTLIGNNHHLSPFPGEDFQMFERDLPGENTAGLSFQKPSEKLPLETCETINNSWGFNLADNTFKSTETIIHYIVKASALGANLLLNIGPMPNGKIQPEFTERLLEAGKWLEANGDSIYNTTAGYIKPQKWGAITQKGDKMYVHVFKGNQQIQLEGFPFKKIAKAYYLADKRKLSVSLKQKTVTLQLPAETVDPDTVVVLEVES</sequence>
<dbReference type="Proteomes" id="UP000575898">
    <property type="component" value="Unassembled WGS sequence"/>
</dbReference>
<dbReference type="PANTHER" id="PTHR10030">
    <property type="entry name" value="ALPHA-L-FUCOSIDASE"/>
    <property type="match status" value="1"/>
</dbReference>
<dbReference type="RefSeq" id="WP_246491045.1">
    <property type="nucleotide sequence ID" value="NZ_JACHHY010000024.1"/>
</dbReference>
<protein>
    <recommendedName>
        <fullName evidence="3">alpha-L-fucosidase</fullName>
        <ecNumber evidence="3">3.2.1.51</ecNumber>
    </recommendedName>
</protein>
<comment type="similarity">
    <text evidence="2">Belongs to the glycosyl hydrolase 29 family.</text>
</comment>
<evidence type="ECO:0000256" key="1">
    <source>
        <dbReference type="ARBA" id="ARBA00004071"/>
    </source>
</evidence>
<evidence type="ECO:0000313" key="10">
    <source>
        <dbReference type="EMBL" id="MBB5020066.1"/>
    </source>
</evidence>
<dbReference type="EC" id="3.2.1.51" evidence="3"/>
<dbReference type="PANTHER" id="PTHR10030:SF37">
    <property type="entry name" value="ALPHA-L-FUCOSIDASE-RELATED"/>
    <property type="match status" value="1"/>
</dbReference>
<evidence type="ECO:0000259" key="9">
    <source>
        <dbReference type="Pfam" id="PF01120"/>
    </source>
</evidence>
<dbReference type="GO" id="GO:0016139">
    <property type="term" value="P:glycoside catabolic process"/>
    <property type="evidence" value="ECO:0007669"/>
    <property type="project" value="TreeGrafter"/>
</dbReference>
<evidence type="ECO:0000256" key="8">
    <source>
        <dbReference type="SAM" id="SignalP"/>
    </source>
</evidence>
<dbReference type="GO" id="GO:0006004">
    <property type="term" value="P:fucose metabolic process"/>
    <property type="evidence" value="ECO:0007669"/>
    <property type="project" value="InterPro"/>
</dbReference>
<evidence type="ECO:0000256" key="4">
    <source>
        <dbReference type="ARBA" id="ARBA00022729"/>
    </source>
</evidence>